<dbReference type="InterPro" id="IPR004636">
    <property type="entry name" value="AcOrn/SuccOrn_fam"/>
</dbReference>
<keyword evidence="2" id="KW-0032">Aminotransferase</keyword>
<protein>
    <submittedName>
        <fullName evidence="8">Acetylornithine/succinylornithine family transaminase</fullName>
    </submittedName>
</protein>
<dbReference type="Proteomes" id="UP000823638">
    <property type="component" value="Unassembled WGS sequence"/>
</dbReference>
<dbReference type="GO" id="GO:0030170">
    <property type="term" value="F:pyridoxal phosphate binding"/>
    <property type="evidence" value="ECO:0007669"/>
    <property type="project" value="InterPro"/>
</dbReference>
<comment type="cofactor">
    <cofactor evidence="1">
        <name>pyridoxal 5'-phosphate</name>
        <dbReference type="ChEBI" id="CHEBI:597326"/>
    </cofactor>
</comment>
<dbReference type="NCBIfam" id="NF002325">
    <property type="entry name" value="PRK01278.1"/>
    <property type="match status" value="1"/>
</dbReference>
<gene>
    <name evidence="8" type="ORF">IAA81_10710</name>
</gene>
<dbReference type="InterPro" id="IPR005814">
    <property type="entry name" value="Aminotrans_3"/>
</dbReference>
<reference evidence="8" key="1">
    <citation type="submission" date="2020-10" db="EMBL/GenBank/DDBJ databases">
        <authorList>
            <person name="Gilroy R."/>
        </authorList>
    </citation>
    <scope>NUCLEOTIDE SEQUENCE</scope>
    <source>
        <strain evidence="8">10532</strain>
    </source>
</reference>
<dbReference type="InterPro" id="IPR049704">
    <property type="entry name" value="Aminotrans_3_PPA_site"/>
</dbReference>
<evidence type="ECO:0000256" key="6">
    <source>
        <dbReference type="ARBA" id="ARBA00029440"/>
    </source>
</evidence>
<evidence type="ECO:0000256" key="1">
    <source>
        <dbReference type="ARBA" id="ARBA00001933"/>
    </source>
</evidence>
<dbReference type="PANTHER" id="PTHR11986:SF79">
    <property type="entry name" value="ACETYLORNITHINE AMINOTRANSFERASE, MITOCHONDRIAL"/>
    <property type="match status" value="1"/>
</dbReference>
<keyword evidence="5 7" id="KW-0663">Pyridoxal phosphate</keyword>
<reference evidence="8" key="2">
    <citation type="journal article" date="2021" name="PeerJ">
        <title>Extensive microbial diversity within the chicken gut microbiome revealed by metagenomics and culture.</title>
        <authorList>
            <person name="Gilroy R."/>
            <person name="Ravi A."/>
            <person name="Getino M."/>
            <person name="Pursley I."/>
            <person name="Horton D.L."/>
            <person name="Alikhan N.F."/>
            <person name="Baker D."/>
            <person name="Gharbi K."/>
            <person name="Hall N."/>
            <person name="Watson M."/>
            <person name="Adriaenssens E.M."/>
            <person name="Foster-Nyarko E."/>
            <person name="Jarju S."/>
            <person name="Secka A."/>
            <person name="Antonio M."/>
            <person name="Oren A."/>
            <person name="Chaudhuri R.R."/>
            <person name="La Ragione R."/>
            <person name="Hildebrand F."/>
            <person name="Pallen M.J."/>
        </authorList>
    </citation>
    <scope>NUCLEOTIDE SEQUENCE</scope>
    <source>
        <strain evidence="8">10532</strain>
    </source>
</reference>
<dbReference type="EMBL" id="JADIMM010000119">
    <property type="protein sequence ID" value="MBO8458675.1"/>
    <property type="molecule type" value="Genomic_DNA"/>
</dbReference>
<evidence type="ECO:0000313" key="9">
    <source>
        <dbReference type="Proteomes" id="UP000823638"/>
    </source>
</evidence>
<dbReference type="Gene3D" id="3.90.1150.10">
    <property type="entry name" value="Aspartate Aminotransferase, domain 1"/>
    <property type="match status" value="1"/>
</dbReference>
<evidence type="ECO:0000313" key="8">
    <source>
        <dbReference type="EMBL" id="MBO8458675.1"/>
    </source>
</evidence>
<dbReference type="InterPro" id="IPR015421">
    <property type="entry name" value="PyrdxlP-dep_Trfase_major"/>
</dbReference>
<dbReference type="PROSITE" id="PS00600">
    <property type="entry name" value="AA_TRANSFER_CLASS_3"/>
    <property type="match status" value="1"/>
</dbReference>
<keyword evidence="3" id="KW-0028">Amino-acid biosynthesis</keyword>
<evidence type="ECO:0000256" key="5">
    <source>
        <dbReference type="ARBA" id="ARBA00022898"/>
    </source>
</evidence>
<evidence type="ECO:0000256" key="2">
    <source>
        <dbReference type="ARBA" id="ARBA00022576"/>
    </source>
</evidence>
<accession>A0A9D9N3C4</accession>
<dbReference type="FunFam" id="3.40.640.10:FF:000004">
    <property type="entry name" value="Acetylornithine aminotransferase"/>
    <property type="match status" value="1"/>
</dbReference>
<evidence type="ECO:0000256" key="3">
    <source>
        <dbReference type="ARBA" id="ARBA00022605"/>
    </source>
</evidence>
<name>A0A9D9N3C4_9SPIR</name>
<dbReference type="PANTHER" id="PTHR11986">
    <property type="entry name" value="AMINOTRANSFERASE CLASS III"/>
    <property type="match status" value="1"/>
</dbReference>
<dbReference type="AlphaFoldDB" id="A0A9D9N3C4"/>
<dbReference type="CDD" id="cd00610">
    <property type="entry name" value="OAT_like"/>
    <property type="match status" value="1"/>
</dbReference>
<dbReference type="Pfam" id="PF00202">
    <property type="entry name" value="Aminotran_3"/>
    <property type="match status" value="1"/>
</dbReference>
<organism evidence="8 9">
    <name type="scientific">Candidatus Gallitreponema excrementavium</name>
    <dbReference type="NCBI Taxonomy" id="2840840"/>
    <lineage>
        <taxon>Bacteria</taxon>
        <taxon>Pseudomonadati</taxon>
        <taxon>Spirochaetota</taxon>
        <taxon>Spirochaetia</taxon>
        <taxon>Spirochaetales</taxon>
        <taxon>Candidatus Gallitreponema</taxon>
    </lineage>
</organism>
<proteinExistence type="inferred from homology"/>
<dbReference type="InterPro" id="IPR015424">
    <property type="entry name" value="PyrdxlP-dep_Trfase"/>
</dbReference>
<dbReference type="GO" id="GO:0008483">
    <property type="term" value="F:transaminase activity"/>
    <property type="evidence" value="ECO:0007669"/>
    <property type="project" value="UniProtKB-KW"/>
</dbReference>
<dbReference type="GO" id="GO:0042802">
    <property type="term" value="F:identical protein binding"/>
    <property type="evidence" value="ECO:0007669"/>
    <property type="project" value="TreeGrafter"/>
</dbReference>
<comment type="caution">
    <text evidence="8">The sequence shown here is derived from an EMBL/GenBank/DDBJ whole genome shotgun (WGS) entry which is preliminary data.</text>
</comment>
<dbReference type="Gene3D" id="3.40.640.10">
    <property type="entry name" value="Type I PLP-dependent aspartate aminotransferase-like (Major domain)"/>
    <property type="match status" value="1"/>
</dbReference>
<dbReference type="InterPro" id="IPR015422">
    <property type="entry name" value="PyrdxlP-dep_Trfase_small"/>
</dbReference>
<dbReference type="NCBIfam" id="TIGR00707">
    <property type="entry name" value="argD"/>
    <property type="match status" value="1"/>
</dbReference>
<dbReference type="InterPro" id="IPR050103">
    <property type="entry name" value="Class-III_PLP-dep_AT"/>
</dbReference>
<sequence>MGGKIINNLSSFPVVFVSGKGAVLKDSDGKKYIDFVSGIGVNCLGHNHPAVVKALKRQVKREIHISNYYNSDTGLRFASRLLELTGFEKVFFGNSGAEANECAIKLARKWGYTFAENSGLKGESKQVIVTLKKSFHGRTVAALTATGQDKFHPGCFGPYPEGFRYIEAGDYQALENIIDDSVCAVLIECVQGEGGVNVIDRDWALALAERARKVNALVMADEVQTGIGRTGVFLASQELGIEPDVVTLAKGICAGVPMGAVLMRNRARDVFSAGDHQSTFGGNPLACSAGLVVLETVGKKDFLDNVSRSGEYIRSTIKGWNLPCIKEIRGKGLMIGVELKNDEKFTAGFVQKTLLEAGLCISTAGPYVLRFLPPLVITKKEIDEGLRLLYLVLSQKK</sequence>
<comment type="pathway">
    <text evidence="6">Amino-acid biosynthesis.</text>
</comment>
<evidence type="ECO:0000256" key="4">
    <source>
        <dbReference type="ARBA" id="ARBA00022679"/>
    </source>
</evidence>
<keyword evidence="4" id="KW-0808">Transferase</keyword>
<comment type="similarity">
    <text evidence="7">Belongs to the class-III pyridoxal-phosphate-dependent aminotransferase family.</text>
</comment>
<dbReference type="SUPFAM" id="SSF53383">
    <property type="entry name" value="PLP-dependent transferases"/>
    <property type="match status" value="1"/>
</dbReference>
<evidence type="ECO:0000256" key="7">
    <source>
        <dbReference type="RuleBase" id="RU003560"/>
    </source>
</evidence>
<dbReference type="GO" id="GO:0006526">
    <property type="term" value="P:L-arginine biosynthetic process"/>
    <property type="evidence" value="ECO:0007669"/>
    <property type="project" value="UniProtKB-ARBA"/>
</dbReference>
<dbReference type="PIRSF" id="PIRSF000521">
    <property type="entry name" value="Transaminase_4ab_Lys_Orn"/>
    <property type="match status" value="1"/>
</dbReference>